<feature type="transmembrane region" description="Helical" evidence="1">
    <location>
        <begin position="131"/>
        <end position="151"/>
    </location>
</feature>
<feature type="transmembrane region" description="Helical" evidence="1">
    <location>
        <begin position="171"/>
        <end position="189"/>
    </location>
</feature>
<keyword evidence="1" id="KW-1133">Transmembrane helix</keyword>
<dbReference type="InterPro" id="IPR018580">
    <property type="entry name" value="Uncharacterised_YfhO"/>
</dbReference>
<evidence type="ECO:0000313" key="2">
    <source>
        <dbReference type="EMBL" id="QPJ61164.1"/>
    </source>
</evidence>
<feature type="transmembrane region" description="Helical" evidence="1">
    <location>
        <begin position="54"/>
        <end position="78"/>
    </location>
</feature>
<proteinExistence type="predicted"/>
<dbReference type="AlphaFoldDB" id="A0A7T0BUB5"/>
<accession>A0A7T0BUB5</accession>
<reference evidence="2 3" key="1">
    <citation type="submission" date="2020-02" db="EMBL/GenBank/DDBJ databases">
        <title>Genomic and physiological characterization of two novel Nitrospinaceae genera.</title>
        <authorList>
            <person name="Mueller A.J."/>
            <person name="Jung M.-Y."/>
            <person name="Strachan C.R."/>
            <person name="Herbold C.W."/>
            <person name="Kirkegaard R.H."/>
            <person name="Daims H."/>
        </authorList>
    </citation>
    <scope>NUCLEOTIDE SEQUENCE [LARGE SCALE GENOMIC DNA]</scope>
    <source>
        <strain evidence="2">EB</strain>
    </source>
</reference>
<dbReference type="EMBL" id="CP048685">
    <property type="protein sequence ID" value="QPJ61164.1"/>
    <property type="molecule type" value="Genomic_DNA"/>
</dbReference>
<evidence type="ECO:0000313" key="3">
    <source>
        <dbReference type="Proteomes" id="UP000594688"/>
    </source>
</evidence>
<keyword evidence="1" id="KW-0812">Transmembrane</keyword>
<keyword evidence="1" id="KW-0472">Membrane</keyword>
<dbReference type="Pfam" id="PF09586">
    <property type="entry name" value="YfhO"/>
    <property type="match status" value="1"/>
</dbReference>
<gene>
    <name evidence="2" type="ORF">G3M70_04375</name>
</gene>
<evidence type="ECO:0000256" key="1">
    <source>
        <dbReference type="SAM" id="Phobius"/>
    </source>
</evidence>
<dbReference type="KEGG" id="nli:G3M70_04375"/>
<dbReference type="PANTHER" id="PTHR38454">
    <property type="entry name" value="INTEGRAL MEMBRANE PROTEIN-RELATED"/>
    <property type="match status" value="1"/>
</dbReference>
<organism evidence="2 3">
    <name type="scientific">Candidatus Nitronauta litoralis</name>
    <dbReference type="NCBI Taxonomy" id="2705533"/>
    <lineage>
        <taxon>Bacteria</taxon>
        <taxon>Pseudomonadati</taxon>
        <taxon>Nitrospinota/Tectimicrobiota group</taxon>
        <taxon>Nitrospinota</taxon>
        <taxon>Nitrospinia</taxon>
        <taxon>Nitrospinales</taxon>
        <taxon>Nitrospinaceae</taxon>
        <taxon>Candidatus Nitronauta</taxon>
    </lineage>
</organism>
<feature type="transmembrane region" description="Helical" evidence="1">
    <location>
        <begin position="27"/>
        <end position="47"/>
    </location>
</feature>
<feature type="transmembrane region" description="Helical" evidence="1">
    <location>
        <begin position="516"/>
        <end position="536"/>
    </location>
</feature>
<feature type="transmembrane region" description="Helical" evidence="1">
    <location>
        <begin position="90"/>
        <end position="110"/>
    </location>
</feature>
<dbReference type="PANTHER" id="PTHR38454:SF1">
    <property type="entry name" value="INTEGRAL MEMBRANE PROTEIN"/>
    <property type="match status" value="1"/>
</dbReference>
<dbReference type="Proteomes" id="UP000594688">
    <property type="component" value="Chromosome"/>
</dbReference>
<feature type="transmembrane region" description="Helical" evidence="1">
    <location>
        <begin position="196"/>
        <end position="215"/>
    </location>
</feature>
<name>A0A7T0BUB5_9BACT</name>
<sequence>MQDWLQFILLDPFGYIAFPRSPEEGQAWMQSHYVGLIPLILSGYFLFKGRRLSLAFILIALVSWSLAMGKGSFVYQFFFEVLPGFDRFRYPVKFILPLILVLSISAAWGWDRYYTSNPDDKKKVMLLGFSALLMVLFGLIDIFNISIIQSLEANGFQFPAFNQPVINLSNMQRLLGFSSLFVFFLFLMMKHPKKKNLWACFAVFIFFLDIFFSNYGKQEINATKNFDIVPPVTRFLMNDPGLFRVFVTLETEVLKKNEKVTRKIRGVEVRGRVLPVEFRGQNRVQQLDGWNVIRKKSLRKILNQVGAAPLENKLPLLRMANVKYIVHGTPLPLDNLPLAFEESPEYRQMLEKNVKHPPPLMRVYENPIHLGRAFLAGNCQTISDATQLNNELLNPEWDPEIWVYLPESPPDLPCLSPTATAVKGEGTVKLIGAEKTITAKSPDPVSSDGFAPGEYRFLVDSVRQQFLVLSDSYYPGWEAFIDDRPVTIYRANQAFRAIVIPPGKHEVEFRYRPKSFLYGAWISGVSLIAGVAFVFVSTKRRRKAGINIENENPN</sequence>
<protein>
    <submittedName>
        <fullName evidence="2">YfhO family protein</fullName>
    </submittedName>
</protein>